<dbReference type="Gene3D" id="2.170.270.10">
    <property type="entry name" value="SET domain"/>
    <property type="match status" value="1"/>
</dbReference>
<dbReference type="Proteomes" id="UP000319160">
    <property type="component" value="Unassembled WGS sequence"/>
</dbReference>
<dbReference type="PANTHER" id="PTHR47332:SF4">
    <property type="entry name" value="SET DOMAIN-CONTAINING PROTEIN 5"/>
    <property type="match status" value="1"/>
</dbReference>
<dbReference type="SMART" id="SM00317">
    <property type="entry name" value="SET"/>
    <property type="match status" value="1"/>
</dbReference>
<evidence type="ECO:0000313" key="3">
    <source>
        <dbReference type="Proteomes" id="UP000319160"/>
    </source>
</evidence>
<feature type="domain" description="SET" evidence="1">
    <location>
        <begin position="12"/>
        <end position="176"/>
    </location>
</feature>
<reference evidence="3" key="1">
    <citation type="submission" date="2019-06" db="EMBL/GenBank/DDBJ databases">
        <title>Draft genome sequence of the griseofulvin-producing fungus Xylaria cubensis strain G536.</title>
        <authorList>
            <person name="Mead M.E."/>
            <person name="Raja H.A."/>
            <person name="Steenwyk J.L."/>
            <person name="Knowles S.L."/>
            <person name="Oberlies N.H."/>
            <person name="Rokas A."/>
        </authorList>
    </citation>
    <scope>NUCLEOTIDE SEQUENCE [LARGE SCALE GENOMIC DNA]</scope>
    <source>
        <strain evidence="3">G536</strain>
    </source>
</reference>
<dbReference type="OrthoDB" id="1028014at2759"/>
<dbReference type="Pfam" id="PF00856">
    <property type="entry name" value="SET"/>
    <property type="match status" value="1"/>
</dbReference>
<accession>A0A553HMK4</accession>
<dbReference type="SUPFAM" id="SSF82199">
    <property type="entry name" value="SET domain"/>
    <property type="match status" value="1"/>
</dbReference>
<dbReference type="InterPro" id="IPR046341">
    <property type="entry name" value="SET_dom_sf"/>
</dbReference>
<sequence length="319" mass="36167">MSDISVDADFDEPFEIKSAGDSGLGCFATRDIVPGEVILVDFTTILVPRSDDQKETCAQIASLYHDLHELDQREWMGLAAHMRTDRWELYRMFYRQLGSRFGNETPEFYAMRAMQFDCNSFSVAGTGLSALYIVASRFNHSCDPNVWYENELVPGRWVGRASRNIAQGEELFVSYISNHAPTAQRQTNTTGWDFNCGCNKCLGGNDTYTAFLEDARDVANEAGVDWAMTLSPFVDDIKAMEERLLRRVNLLKQANQPNAAGGTQDNSHQKELIFAKRFRLYKGGSTTGDAYLANDTRRDVHRWQNIWNHRDQAPLGMND</sequence>
<gene>
    <name evidence="2" type="ORF">FHL15_009887</name>
</gene>
<proteinExistence type="predicted"/>
<dbReference type="InterPro" id="IPR053185">
    <property type="entry name" value="SET_domain_protein"/>
</dbReference>
<protein>
    <recommendedName>
        <fullName evidence="1">SET domain-containing protein</fullName>
    </recommendedName>
</protein>
<evidence type="ECO:0000259" key="1">
    <source>
        <dbReference type="PROSITE" id="PS50280"/>
    </source>
</evidence>
<dbReference type="InterPro" id="IPR001214">
    <property type="entry name" value="SET_dom"/>
</dbReference>
<name>A0A553HMK4_9PEZI</name>
<dbReference type="STRING" id="2512241.A0A553HMK4"/>
<dbReference type="PROSITE" id="PS50280">
    <property type="entry name" value="SET"/>
    <property type="match status" value="1"/>
</dbReference>
<dbReference type="AlphaFoldDB" id="A0A553HMK4"/>
<comment type="caution">
    <text evidence="2">The sequence shown here is derived from an EMBL/GenBank/DDBJ whole genome shotgun (WGS) entry which is preliminary data.</text>
</comment>
<dbReference type="CDD" id="cd20071">
    <property type="entry name" value="SET_SMYD"/>
    <property type="match status" value="1"/>
</dbReference>
<organism evidence="2 3">
    <name type="scientific">Xylaria flabelliformis</name>
    <dbReference type="NCBI Taxonomy" id="2512241"/>
    <lineage>
        <taxon>Eukaryota</taxon>
        <taxon>Fungi</taxon>
        <taxon>Dikarya</taxon>
        <taxon>Ascomycota</taxon>
        <taxon>Pezizomycotina</taxon>
        <taxon>Sordariomycetes</taxon>
        <taxon>Xylariomycetidae</taxon>
        <taxon>Xylariales</taxon>
        <taxon>Xylariaceae</taxon>
        <taxon>Xylaria</taxon>
    </lineage>
</organism>
<dbReference type="PANTHER" id="PTHR47332">
    <property type="entry name" value="SET DOMAIN-CONTAINING PROTEIN 5"/>
    <property type="match status" value="1"/>
</dbReference>
<keyword evidence="3" id="KW-1185">Reference proteome</keyword>
<dbReference type="EMBL" id="VFLP01000071">
    <property type="protein sequence ID" value="TRX89189.1"/>
    <property type="molecule type" value="Genomic_DNA"/>
</dbReference>
<evidence type="ECO:0000313" key="2">
    <source>
        <dbReference type="EMBL" id="TRX89189.1"/>
    </source>
</evidence>